<accession>A0A974BZH4</accession>
<dbReference type="AlphaFoldDB" id="A0A974BZH4"/>
<protein>
    <submittedName>
        <fullName evidence="1">Uncharacterized protein</fullName>
    </submittedName>
</protein>
<organism evidence="1 2">
    <name type="scientific">Xenopus laevis</name>
    <name type="common">African clawed frog</name>
    <dbReference type="NCBI Taxonomy" id="8355"/>
    <lineage>
        <taxon>Eukaryota</taxon>
        <taxon>Metazoa</taxon>
        <taxon>Chordata</taxon>
        <taxon>Craniata</taxon>
        <taxon>Vertebrata</taxon>
        <taxon>Euteleostomi</taxon>
        <taxon>Amphibia</taxon>
        <taxon>Batrachia</taxon>
        <taxon>Anura</taxon>
        <taxon>Pipoidea</taxon>
        <taxon>Pipidae</taxon>
        <taxon>Xenopodinae</taxon>
        <taxon>Xenopus</taxon>
        <taxon>Xenopus</taxon>
    </lineage>
</organism>
<dbReference type="Proteomes" id="UP000694892">
    <property type="component" value="Chromosome 9_10L"/>
</dbReference>
<reference evidence="2" key="1">
    <citation type="journal article" date="2016" name="Nature">
        <title>Genome evolution in the allotetraploid frog Xenopus laevis.</title>
        <authorList>
            <person name="Session A.M."/>
            <person name="Uno Y."/>
            <person name="Kwon T."/>
            <person name="Chapman J.A."/>
            <person name="Toyoda A."/>
            <person name="Takahashi S."/>
            <person name="Fukui A."/>
            <person name="Hikosaka A."/>
            <person name="Suzuki A."/>
            <person name="Kondo M."/>
            <person name="van Heeringen S.J."/>
            <person name="Quigley I."/>
            <person name="Heinz S."/>
            <person name="Ogino H."/>
            <person name="Ochi H."/>
            <person name="Hellsten U."/>
            <person name="Lyons J.B."/>
            <person name="Simakov O."/>
            <person name="Putnam N."/>
            <person name="Stites J."/>
            <person name="Kuroki Y."/>
            <person name="Tanaka T."/>
            <person name="Michiue T."/>
            <person name="Watanabe M."/>
            <person name="Bogdanovic O."/>
            <person name="Lister R."/>
            <person name="Georgiou G."/>
            <person name="Paranjpe S.S."/>
            <person name="van Kruijsbergen I."/>
            <person name="Shu S."/>
            <person name="Carlson J."/>
            <person name="Kinoshita T."/>
            <person name="Ohta Y."/>
            <person name="Mawaribuchi S."/>
            <person name="Jenkins J."/>
            <person name="Grimwood J."/>
            <person name="Schmutz J."/>
            <person name="Mitros T."/>
            <person name="Mozaffari S.V."/>
            <person name="Suzuki Y."/>
            <person name="Haramoto Y."/>
            <person name="Yamamoto T.S."/>
            <person name="Takagi C."/>
            <person name="Heald R."/>
            <person name="Miller K."/>
            <person name="Haudenschild C."/>
            <person name="Kitzman J."/>
            <person name="Nakayama T."/>
            <person name="Izutsu Y."/>
            <person name="Robert J."/>
            <person name="Fortriede J."/>
            <person name="Burns K."/>
            <person name="Lotay V."/>
            <person name="Karimi K."/>
            <person name="Yasuoka Y."/>
            <person name="Dichmann D.S."/>
            <person name="Flajnik M.F."/>
            <person name="Houston D.W."/>
            <person name="Shendure J."/>
            <person name="DuPasquier L."/>
            <person name="Vize P.D."/>
            <person name="Zorn A.M."/>
            <person name="Ito M."/>
            <person name="Marcotte E.M."/>
            <person name="Wallingford J.B."/>
            <person name="Ito Y."/>
            <person name="Asashima M."/>
            <person name="Ueno N."/>
            <person name="Matsuda Y."/>
            <person name="Veenstra G.J."/>
            <person name="Fujiyama A."/>
            <person name="Harland R.M."/>
            <person name="Taira M."/>
            <person name="Rokhsar D.S."/>
        </authorList>
    </citation>
    <scope>NUCLEOTIDE SEQUENCE [LARGE SCALE GENOMIC DNA]</scope>
    <source>
        <strain evidence="2">J</strain>
    </source>
</reference>
<name>A0A974BZH4_XENLA</name>
<sequence>MLHGQDLQPKCLTNFLRFCLHIYTRGQVCINIFHQTHIFGKTNLLTDFSQLNKNNLICAKKKSVLI</sequence>
<evidence type="ECO:0000313" key="1">
    <source>
        <dbReference type="EMBL" id="OCT63611.1"/>
    </source>
</evidence>
<proteinExistence type="predicted"/>
<gene>
    <name evidence="1" type="ORF">XELAEV_18044709mg</name>
</gene>
<evidence type="ECO:0000313" key="2">
    <source>
        <dbReference type="Proteomes" id="UP000694892"/>
    </source>
</evidence>
<dbReference type="EMBL" id="CM004482">
    <property type="protein sequence ID" value="OCT63611.1"/>
    <property type="molecule type" value="Genomic_DNA"/>
</dbReference>